<comment type="caution">
    <text evidence="1">The sequence shown here is derived from an EMBL/GenBank/DDBJ whole genome shotgun (WGS) entry which is preliminary data.</text>
</comment>
<organism evidence="1 2">
    <name type="scientific">Mycena maculata</name>
    <dbReference type="NCBI Taxonomy" id="230809"/>
    <lineage>
        <taxon>Eukaryota</taxon>
        <taxon>Fungi</taxon>
        <taxon>Dikarya</taxon>
        <taxon>Basidiomycota</taxon>
        <taxon>Agaricomycotina</taxon>
        <taxon>Agaricomycetes</taxon>
        <taxon>Agaricomycetidae</taxon>
        <taxon>Agaricales</taxon>
        <taxon>Marasmiineae</taxon>
        <taxon>Mycenaceae</taxon>
        <taxon>Mycena</taxon>
    </lineage>
</organism>
<evidence type="ECO:0000313" key="2">
    <source>
        <dbReference type="Proteomes" id="UP001215280"/>
    </source>
</evidence>
<dbReference type="EMBL" id="JARJLG010000230">
    <property type="protein sequence ID" value="KAJ7725234.1"/>
    <property type="molecule type" value="Genomic_DNA"/>
</dbReference>
<dbReference type="AlphaFoldDB" id="A0AAD7HPF1"/>
<dbReference type="Proteomes" id="UP001215280">
    <property type="component" value="Unassembled WGS sequence"/>
</dbReference>
<reference evidence="1" key="1">
    <citation type="submission" date="2023-03" db="EMBL/GenBank/DDBJ databases">
        <title>Massive genome expansion in bonnet fungi (Mycena s.s.) driven by repeated elements and novel gene families across ecological guilds.</title>
        <authorList>
            <consortium name="Lawrence Berkeley National Laboratory"/>
            <person name="Harder C.B."/>
            <person name="Miyauchi S."/>
            <person name="Viragh M."/>
            <person name="Kuo A."/>
            <person name="Thoen E."/>
            <person name="Andreopoulos B."/>
            <person name="Lu D."/>
            <person name="Skrede I."/>
            <person name="Drula E."/>
            <person name="Henrissat B."/>
            <person name="Morin E."/>
            <person name="Kohler A."/>
            <person name="Barry K."/>
            <person name="LaButti K."/>
            <person name="Morin E."/>
            <person name="Salamov A."/>
            <person name="Lipzen A."/>
            <person name="Mereny Z."/>
            <person name="Hegedus B."/>
            <person name="Baldrian P."/>
            <person name="Stursova M."/>
            <person name="Weitz H."/>
            <person name="Taylor A."/>
            <person name="Grigoriev I.V."/>
            <person name="Nagy L.G."/>
            <person name="Martin F."/>
            <person name="Kauserud H."/>
        </authorList>
    </citation>
    <scope>NUCLEOTIDE SEQUENCE</scope>
    <source>
        <strain evidence="1">CBHHK188m</strain>
    </source>
</reference>
<sequence length="92" mass="9795">MDSGATNSRLGKIPLVIGMPVMISQNFDVPGGVVNSCSGFLKSVRYRLDDQGNRHAISCIIEAPDTSAGIIDGLPDHHVVALEDTVSINFKD</sequence>
<gene>
    <name evidence="1" type="ORF">DFH07DRAFT_758744</name>
</gene>
<evidence type="ECO:0000313" key="1">
    <source>
        <dbReference type="EMBL" id="KAJ7725234.1"/>
    </source>
</evidence>
<accession>A0AAD7HPF1</accession>
<protein>
    <submittedName>
        <fullName evidence="1">Uncharacterized protein</fullName>
    </submittedName>
</protein>
<keyword evidence="2" id="KW-1185">Reference proteome</keyword>
<name>A0AAD7HPF1_9AGAR</name>
<feature type="non-terminal residue" evidence="1">
    <location>
        <position position="92"/>
    </location>
</feature>
<proteinExistence type="predicted"/>